<organism evidence="2 3">
    <name type="scientific">Larinioides sclopetarius</name>
    <dbReference type="NCBI Taxonomy" id="280406"/>
    <lineage>
        <taxon>Eukaryota</taxon>
        <taxon>Metazoa</taxon>
        <taxon>Ecdysozoa</taxon>
        <taxon>Arthropoda</taxon>
        <taxon>Chelicerata</taxon>
        <taxon>Arachnida</taxon>
        <taxon>Araneae</taxon>
        <taxon>Araneomorphae</taxon>
        <taxon>Entelegynae</taxon>
        <taxon>Araneoidea</taxon>
        <taxon>Araneidae</taxon>
        <taxon>Larinioides</taxon>
    </lineage>
</organism>
<dbReference type="Proteomes" id="UP001497382">
    <property type="component" value="Unassembled WGS sequence"/>
</dbReference>
<dbReference type="EMBL" id="CAXIEN010000051">
    <property type="protein sequence ID" value="CAL1270846.1"/>
    <property type="molecule type" value="Genomic_DNA"/>
</dbReference>
<evidence type="ECO:0000256" key="1">
    <source>
        <dbReference type="SAM" id="SignalP"/>
    </source>
</evidence>
<proteinExistence type="predicted"/>
<name>A0AAV1ZGJ5_9ARAC</name>
<accession>A0AAV1ZGJ5</accession>
<dbReference type="AlphaFoldDB" id="A0AAV1ZGJ5"/>
<keyword evidence="3" id="KW-1185">Reference proteome</keyword>
<protein>
    <recommendedName>
        <fullName evidence="4">Secreted protein</fullName>
    </recommendedName>
</protein>
<evidence type="ECO:0008006" key="4">
    <source>
        <dbReference type="Google" id="ProtNLM"/>
    </source>
</evidence>
<feature type="signal peptide" evidence="1">
    <location>
        <begin position="1"/>
        <end position="16"/>
    </location>
</feature>
<sequence length="61" mass="6892">MCLSFWCIHFSSLASAFSARPGIPSDARAQQLSPNEDDKKASEVDCYYFNNAFAILNKEER</sequence>
<evidence type="ECO:0000313" key="2">
    <source>
        <dbReference type="EMBL" id="CAL1270846.1"/>
    </source>
</evidence>
<gene>
    <name evidence="2" type="ORF">LARSCL_LOCUS5526</name>
</gene>
<comment type="caution">
    <text evidence="2">The sequence shown here is derived from an EMBL/GenBank/DDBJ whole genome shotgun (WGS) entry which is preliminary data.</text>
</comment>
<reference evidence="2 3" key="1">
    <citation type="submission" date="2024-04" db="EMBL/GenBank/DDBJ databases">
        <authorList>
            <person name="Rising A."/>
            <person name="Reimegard J."/>
            <person name="Sonavane S."/>
            <person name="Akerstrom W."/>
            <person name="Nylinder S."/>
            <person name="Hedman E."/>
            <person name="Kallberg Y."/>
        </authorList>
    </citation>
    <scope>NUCLEOTIDE SEQUENCE [LARGE SCALE GENOMIC DNA]</scope>
</reference>
<evidence type="ECO:0000313" key="3">
    <source>
        <dbReference type="Proteomes" id="UP001497382"/>
    </source>
</evidence>
<feature type="chain" id="PRO_5043370960" description="Secreted protein" evidence="1">
    <location>
        <begin position="17"/>
        <end position="61"/>
    </location>
</feature>
<keyword evidence="1" id="KW-0732">Signal</keyword>